<accession>M2BD08</accession>
<dbReference type="EC" id="2.1.1.-" evidence="4"/>
<evidence type="ECO:0000259" key="5">
    <source>
        <dbReference type="Pfam" id="PF01555"/>
    </source>
</evidence>
<dbReference type="InterPro" id="IPR001091">
    <property type="entry name" value="RM_Methyltransferase"/>
</dbReference>
<dbReference type="AlphaFoldDB" id="M2BD08"/>
<dbReference type="PROSITE" id="PS00092">
    <property type="entry name" value="N6_MTASE"/>
    <property type="match status" value="1"/>
</dbReference>
<evidence type="ECO:0000313" key="7">
    <source>
        <dbReference type="Proteomes" id="UP000016183"/>
    </source>
</evidence>
<dbReference type="GO" id="GO:0032259">
    <property type="term" value="P:methylation"/>
    <property type="evidence" value="ECO:0007669"/>
    <property type="project" value="UniProtKB-KW"/>
</dbReference>
<organism evidence="6 7">
    <name type="scientific">Treponema denticola SP33</name>
    <dbReference type="NCBI Taxonomy" id="999437"/>
    <lineage>
        <taxon>Bacteria</taxon>
        <taxon>Pseudomonadati</taxon>
        <taxon>Spirochaetota</taxon>
        <taxon>Spirochaetia</taxon>
        <taxon>Spirochaetales</taxon>
        <taxon>Treponemataceae</taxon>
        <taxon>Treponema</taxon>
    </lineage>
</organism>
<feature type="domain" description="DNA methylase N-4/N-6" evidence="5">
    <location>
        <begin position="131"/>
        <end position="194"/>
    </location>
</feature>
<dbReference type="InterPro" id="IPR029063">
    <property type="entry name" value="SAM-dependent_MTases_sf"/>
</dbReference>
<dbReference type="OrthoDB" id="9773571at2"/>
<dbReference type="HOGENOM" id="CLU_024927_6_0_12"/>
<dbReference type="PRINTS" id="PR00508">
    <property type="entry name" value="S21N4MTFRASE"/>
</dbReference>
<gene>
    <name evidence="6" type="ORF">HMPREF9733_02608</name>
</gene>
<reference evidence="6 7" key="1">
    <citation type="submission" date="2012-01" db="EMBL/GenBank/DDBJ databases">
        <title>The Genome Sequence of Treponema denticola SP33.</title>
        <authorList>
            <consortium name="The Broad Institute Genome Sequencing Platform"/>
            <person name="Earl A."/>
            <person name="Ward D."/>
            <person name="Feldgarden M."/>
            <person name="Gevers D."/>
            <person name="Blanton J.M."/>
            <person name="Fenno C.J."/>
            <person name="Baranova O.V."/>
            <person name="Mathney J."/>
            <person name="Dewhirst F.E."/>
            <person name="Izard J."/>
            <person name="Young S.K."/>
            <person name="Zeng Q."/>
            <person name="Gargeya S."/>
            <person name="Fitzgerald M."/>
            <person name="Haas B."/>
            <person name="Abouelleil A."/>
            <person name="Alvarado L."/>
            <person name="Arachchi H.M."/>
            <person name="Berlin A."/>
            <person name="Chapman S.B."/>
            <person name="Gearin G."/>
            <person name="Goldberg J."/>
            <person name="Griggs A."/>
            <person name="Gujja S."/>
            <person name="Hansen M."/>
            <person name="Heiman D."/>
            <person name="Howarth C."/>
            <person name="Larimer J."/>
            <person name="Lui A."/>
            <person name="MacDonald P.J.P."/>
            <person name="McCowen C."/>
            <person name="Montmayeur A."/>
            <person name="Murphy C."/>
            <person name="Neiman D."/>
            <person name="Pearson M."/>
            <person name="Priest M."/>
            <person name="Roberts A."/>
            <person name="Saif S."/>
            <person name="Shea T."/>
            <person name="Sisk P."/>
            <person name="Stolte C."/>
            <person name="Sykes S."/>
            <person name="Wortman J."/>
            <person name="Nusbaum C."/>
            <person name="Birren B."/>
        </authorList>
    </citation>
    <scope>NUCLEOTIDE SEQUENCE [LARGE SCALE GENOMIC DNA]</scope>
    <source>
        <strain evidence="6 7">SP33</strain>
    </source>
</reference>
<dbReference type="SUPFAM" id="SSF53335">
    <property type="entry name" value="S-adenosyl-L-methionine-dependent methyltransferases"/>
    <property type="match status" value="1"/>
</dbReference>
<dbReference type="EMBL" id="AGDZ01000039">
    <property type="protein sequence ID" value="EMB19508.1"/>
    <property type="molecule type" value="Genomic_DNA"/>
</dbReference>
<dbReference type="GO" id="GO:0003677">
    <property type="term" value="F:DNA binding"/>
    <property type="evidence" value="ECO:0007669"/>
    <property type="project" value="InterPro"/>
</dbReference>
<comment type="caution">
    <text evidence="6">The sequence shown here is derived from an EMBL/GenBank/DDBJ whole genome shotgun (WGS) entry which is preliminary data.</text>
</comment>
<evidence type="ECO:0000256" key="4">
    <source>
        <dbReference type="RuleBase" id="RU362026"/>
    </source>
</evidence>
<dbReference type="PATRIC" id="fig|999437.3.peg.2685"/>
<dbReference type="GO" id="GO:0008170">
    <property type="term" value="F:N-methyltransferase activity"/>
    <property type="evidence" value="ECO:0007669"/>
    <property type="project" value="InterPro"/>
</dbReference>
<keyword evidence="2" id="KW-0489">Methyltransferase</keyword>
<sequence length="217" mass="25859">MSKSDVFNMDCMNYLKQCRDKEFDLAIVDPPYGVEKMTGKEFAHGRGKLKQRIFNRDADKINEWDEAPTEEYWKELFRISKYQIIWGGNYFPLPPYRCIVVWDKMQPFPNFSAVEIAWTNFNEPSKLFRFDNRYSGKIHPTQKPVELYKWLLSKYAEHGWSIIDTHLGSGSSKIACYDMGFDFVGIEIDKEYFEKQEKRFKEYTAQIQLFEPRELFG</sequence>
<evidence type="ECO:0000313" key="6">
    <source>
        <dbReference type="EMBL" id="EMB19508.1"/>
    </source>
</evidence>
<proteinExistence type="inferred from homology"/>
<comment type="similarity">
    <text evidence="1 4">Belongs to the N(4)/N(6)-methyltransferase family.</text>
</comment>
<name>M2BD08_TREDN</name>
<evidence type="ECO:0000256" key="2">
    <source>
        <dbReference type="ARBA" id="ARBA00022603"/>
    </source>
</evidence>
<protein>
    <recommendedName>
        <fullName evidence="4">Methyltransferase</fullName>
        <ecNumber evidence="4">2.1.1.-</ecNumber>
    </recommendedName>
</protein>
<dbReference type="Proteomes" id="UP000016183">
    <property type="component" value="Unassembled WGS sequence"/>
</dbReference>
<dbReference type="Gene3D" id="3.40.50.150">
    <property type="entry name" value="Vaccinia Virus protein VP39"/>
    <property type="match status" value="2"/>
</dbReference>
<evidence type="ECO:0000256" key="3">
    <source>
        <dbReference type="ARBA" id="ARBA00022679"/>
    </source>
</evidence>
<keyword evidence="3" id="KW-0808">Transferase</keyword>
<dbReference type="Pfam" id="PF01555">
    <property type="entry name" value="N6_N4_Mtase"/>
    <property type="match status" value="1"/>
</dbReference>
<evidence type="ECO:0000256" key="1">
    <source>
        <dbReference type="ARBA" id="ARBA00006594"/>
    </source>
</evidence>
<dbReference type="InterPro" id="IPR002052">
    <property type="entry name" value="DNA_methylase_N6_adenine_CS"/>
</dbReference>
<dbReference type="RefSeq" id="WP_010697607.1">
    <property type="nucleotide sequence ID" value="NZ_KB442455.1"/>
</dbReference>
<dbReference type="InterPro" id="IPR002941">
    <property type="entry name" value="DNA_methylase_N4/N6"/>
</dbReference>